<dbReference type="CDD" id="cd00067">
    <property type="entry name" value="GAL4"/>
    <property type="match status" value="1"/>
</dbReference>
<dbReference type="InterPro" id="IPR021858">
    <property type="entry name" value="Fun_TF"/>
</dbReference>
<dbReference type="VEuPathDB" id="FungiDB:AO090010000507"/>
<accession>A0A1S9DF42</accession>
<dbReference type="GO" id="GO:0003677">
    <property type="term" value="F:DNA binding"/>
    <property type="evidence" value="ECO:0007669"/>
    <property type="project" value="UniProtKB-KW"/>
</dbReference>
<evidence type="ECO:0000256" key="3">
    <source>
        <dbReference type="ARBA" id="ARBA00023163"/>
    </source>
</evidence>
<evidence type="ECO:0000313" key="7">
    <source>
        <dbReference type="EMBL" id="OOO07675.1"/>
    </source>
</evidence>
<evidence type="ECO:0000259" key="6">
    <source>
        <dbReference type="PROSITE" id="PS50048"/>
    </source>
</evidence>
<dbReference type="Pfam" id="PF11951">
    <property type="entry name" value="Fungal_trans_2"/>
    <property type="match status" value="1"/>
</dbReference>
<dbReference type="eggNOG" id="ENOG502SJ6A">
    <property type="taxonomic scope" value="Eukaryota"/>
</dbReference>
<evidence type="ECO:0000256" key="1">
    <source>
        <dbReference type="ARBA" id="ARBA00023015"/>
    </source>
</evidence>
<dbReference type="InterPro" id="IPR001138">
    <property type="entry name" value="Zn2Cys6_DnaBD"/>
</dbReference>
<dbReference type="Proteomes" id="UP000190312">
    <property type="component" value="Unassembled WGS sequence"/>
</dbReference>
<gene>
    <name evidence="7" type="ORF">OAory_01041750</name>
</gene>
<evidence type="ECO:0000313" key="8">
    <source>
        <dbReference type="Proteomes" id="UP000190312"/>
    </source>
</evidence>
<dbReference type="SUPFAM" id="SSF57701">
    <property type="entry name" value="Zn2/Cys6 DNA-binding domain"/>
    <property type="match status" value="1"/>
</dbReference>
<feature type="transmembrane region" description="Helical" evidence="5">
    <location>
        <begin position="444"/>
        <end position="463"/>
    </location>
</feature>
<feature type="transmembrane region" description="Helical" evidence="5">
    <location>
        <begin position="469"/>
        <end position="489"/>
    </location>
</feature>
<evidence type="ECO:0000256" key="5">
    <source>
        <dbReference type="SAM" id="Phobius"/>
    </source>
</evidence>
<dbReference type="OrthoDB" id="416217at2759"/>
<keyword evidence="5" id="KW-0472">Membrane</keyword>
<dbReference type="GO" id="GO:0008270">
    <property type="term" value="F:zinc ion binding"/>
    <property type="evidence" value="ECO:0007669"/>
    <property type="project" value="InterPro"/>
</dbReference>
<feature type="transmembrane region" description="Helical" evidence="5">
    <location>
        <begin position="374"/>
        <end position="394"/>
    </location>
</feature>
<dbReference type="InterPro" id="IPR053157">
    <property type="entry name" value="Sterol_Uptake_Regulator"/>
</dbReference>
<feature type="domain" description="Zn(2)-C6 fungal-type" evidence="6">
    <location>
        <begin position="19"/>
        <end position="49"/>
    </location>
</feature>
<dbReference type="Gene3D" id="4.10.240.10">
    <property type="entry name" value="Zn(2)-C6 fungal-type DNA-binding domain"/>
    <property type="match status" value="1"/>
</dbReference>
<keyword evidence="5" id="KW-1133">Transmembrane helix</keyword>
<proteinExistence type="predicted"/>
<dbReference type="Pfam" id="PF00172">
    <property type="entry name" value="Zn_clus"/>
    <property type="match status" value="1"/>
</dbReference>
<dbReference type="PANTHER" id="PTHR47784:SF5">
    <property type="entry name" value="STEROL UPTAKE CONTROL PROTEIN 2"/>
    <property type="match status" value="1"/>
</dbReference>
<reference evidence="7 8" key="1">
    <citation type="submission" date="2016-10" db="EMBL/GenBank/DDBJ databases">
        <title>Genome sequencing of Aspergillus oryzae BCC7051.</title>
        <authorList>
            <person name="Thammarongtham C."/>
            <person name="Vorapreeda T."/>
            <person name="Nookaew I."/>
            <person name="Srisuk T."/>
            <person name="Land M."/>
            <person name="Jeennor S."/>
            <person name="Laoteng K."/>
        </authorList>
    </citation>
    <scope>NUCLEOTIDE SEQUENCE [LARGE SCALE GENOMIC DNA]</scope>
    <source>
        <strain evidence="7 8">BCC7051</strain>
    </source>
</reference>
<keyword evidence="3" id="KW-0804">Transcription</keyword>
<keyword evidence="2 7" id="KW-0238">DNA-binding</keyword>
<dbReference type="InterPro" id="IPR036864">
    <property type="entry name" value="Zn2-C6_fun-type_DNA-bd_sf"/>
</dbReference>
<dbReference type="PROSITE" id="PS50048">
    <property type="entry name" value="ZN2_CY6_FUNGAL_2"/>
    <property type="match status" value="1"/>
</dbReference>
<evidence type="ECO:0000256" key="2">
    <source>
        <dbReference type="ARBA" id="ARBA00023125"/>
    </source>
</evidence>
<name>A0A1S9DF42_ASPOZ</name>
<dbReference type="GO" id="GO:0001228">
    <property type="term" value="F:DNA-binding transcription activator activity, RNA polymerase II-specific"/>
    <property type="evidence" value="ECO:0007669"/>
    <property type="project" value="TreeGrafter"/>
</dbReference>
<dbReference type="PROSITE" id="PS00463">
    <property type="entry name" value="ZN2_CY6_FUNGAL_1"/>
    <property type="match status" value="1"/>
</dbReference>
<evidence type="ECO:0000256" key="4">
    <source>
        <dbReference type="ARBA" id="ARBA00023242"/>
    </source>
</evidence>
<dbReference type="AlphaFoldDB" id="A0A1S9DF42"/>
<feature type="transmembrane region" description="Helical" evidence="5">
    <location>
        <begin position="340"/>
        <end position="362"/>
    </location>
</feature>
<organism evidence="7 8">
    <name type="scientific">Aspergillus oryzae</name>
    <name type="common">Yellow koji mold</name>
    <dbReference type="NCBI Taxonomy" id="5062"/>
    <lineage>
        <taxon>Eukaryota</taxon>
        <taxon>Fungi</taxon>
        <taxon>Dikarya</taxon>
        <taxon>Ascomycota</taxon>
        <taxon>Pezizomycotina</taxon>
        <taxon>Eurotiomycetes</taxon>
        <taxon>Eurotiomycetidae</taxon>
        <taxon>Eurotiales</taxon>
        <taxon>Aspergillaceae</taxon>
        <taxon>Aspergillus</taxon>
        <taxon>Aspergillus subgen. Circumdati</taxon>
    </lineage>
</organism>
<comment type="caution">
    <text evidence="7">The sequence shown here is derived from an EMBL/GenBank/DDBJ whole genome shotgun (WGS) entry which is preliminary data.</text>
</comment>
<keyword evidence="1" id="KW-0805">Transcription regulation</keyword>
<dbReference type="PANTHER" id="PTHR47784">
    <property type="entry name" value="STEROL UPTAKE CONTROL PROTEIN 2"/>
    <property type="match status" value="1"/>
</dbReference>
<dbReference type="EMBL" id="MKZY01000006">
    <property type="protein sequence ID" value="OOO07675.1"/>
    <property type="molecule type" value="Genomic_DNA"/>
</dbReference>
<protein>
    <submittedName>
        <fullName evidence="7">Zn(2)-C6 fungal-type DNA-binding domain</fullName>
    </submittedName>
</protein>
<dbReference type="SMART" id="SM00066">
    <property type="entry name" value="GAL4"/>
    <property type="match status" value="1"/>
</dbReference>
<keyword evidence="4" id="KW-0539">Nucleus</keyword>
<keyword evidence="5" id="KW-0812">Transmembrane</keyword>
<feature type="transmembrane region" description="Helical" evidence="5">
    <location>
        <begin position="414"/>
        <end position="432"/>
    </location>
</feature>
<sequence>MRTGSGLKGRRSHQKSRTGCQQCKQRKVKCGEEKPTCCNCKRHEVDCSFAFSSQTKASNSIDNQISPRSRTITPLCTPGTIYSGPPGDNGPLQAAVSSELHIPDLELLHHYTTSTAYTFSLHPLLQTFWRVEVPRIGFTAPYTLRAILAISALHLAFLRPEKMQFYITQASTHHEAALKLATPEMANISPDNSAPLFLLSALSSFISCAKPLKLGNFFLLEDNNIADWLLLIRGTGTILDFADESLKSGPLASMFNVRAQHRNFSTSRRHHALEELHQLILTQVQDQHMLHMYIGTLDEMNRSFAMCLEHNLRLETADVFVWLMRVPYDFLVLLRNYEPLALVILGYFCVLLHQLEWMWSAFQTLYPARVHVETATSLFIGVSIAATVIQTYALSLQRGEQRQATICDADHLSAVQSAIMQYIGLYLALVAAKQRGLRSMLNQPALVWVGVALLFPFLGLFVYPSHGYLTPLFLFFGGLGANLVSIHLLQMKPERVLA</sequence>